<evidence type="ECO:0000313" key="1">
    <source>
        <dbReference type="EMBL" id="SMF03026.1"/>
    </source>
</evidence>
<gene>
    <name evidence="1" type="ORF">SAMN05428998_103107</name>
</gene>
<sequence>MPLADHIPKLDDRRFADLVVEARARIPQYTPEWTDYNAGDPGFALVELFAWMSELLLYRIGRVPELNYLKFLELIGIELTPARPAGTVLVFPVLPSFAGSLVTVPARTPVAAAEPDEQGPILFETDRVLTALKAQLDGLQVFDGYAYADVSAANADLATGFQPFGPLAKAGSALLLGLSGDAALPPSVELSLAFWPPGDRPVPPPAPCGGGAVPVTAPARLVWEFWAGSEWRPLTLLSDDTLALTRSGFVRLRTPPPGQAVAAKLGKKQDKARFWLRARLEQAAYEIPPALLGVRGNAVPVQQAQSVAREVLGGSEGTPDQVFRLANAPVLAGTLRLEVDETGSFEPWQEVEDFFGSGPDDRHYVLNRATGEVRFGNGKRGRIPVANVASPQSNIVVAFYRFGGGTRGNLPAGGIATLRRSLPGIDVGKVANPLPAEGGTEEETLEAAAARAPVALKAHDRAVTAEDFEMLARQAGPIRRAHAMPLVHPEFPGIDVPGVVTLLIVPDAPGPAPSPSEALAQTVCAHLDRRRLLTTELYVIGPTYVGVELRLEVVAADDADAAALTIEVEDALRGYLHPLTGGADGQGWPFGGMIFYGELYRRALLPGVARLPELVVTLEGVEQPPCQDVALPKGALIRVDSVTVSVRSADAPEGLS</sequence>
<evidence type="ECO:0000313" key="2">
    <source>
        <dbReference type="Proteomes" id="UP000192917"/>
    </source>
</evidence>
<dbReference type="Proteomes" id="UP000192917">
    <property type="component" value="Unassembled WGS sequence"/>
</dbReference>
<protein>
    <submittedName>
        <fullName evidence="1">Putative baseplate assembly protein</fullName>
    </submittedName>
</protein>
<dbReference type="EMBL" id="FWZX01000003">
    <property type="protein sequence ID" value="SMF03026.1"/>
    <property type="molecule type" value="Genomic_DNA"/>
</dbReference>
<name>A0A1Y6BGP0_9PROT</name>
<dbReference type="RefSeq" id="WP_085121557.1">
    <property type="nucleotide sequence ID" value="NZ_FWZX01000003.1"/>
</dbReference>
<dbReference type="InterPro" id="IPR011749">
    <property type="entry name" value="CHP02243"/>
</dbReference>
<accession>A0A1Y6BGP0</accession>
<reference evidence="1 2" key="1">
    <citation type="submission" date="2017-04" db="EMBL/GenBank/DDBJ databases">
        <authorList>
            <person name="Afonso C.L."/>
            <person name="Miller P.J."/>
            <person name="Scott M.A."/>
            <person name="Spackman E."/>
            <person name="Goraichik I."/>
            <person name="Dimitrov K.M."/>
            <person name="Suarez D.L."/>
            <person name="Swayne D.E."/>
        </authorList>
    </citation>
    <scope>NUCLEOTIDE SEQUENCE [LARGE SCALE GENOMIC DNA]</scope>
    <source>
        <strain evidence="1 2">USBA 355</strain>
    </source>
</reference>
<keyword evidence="2" id="KW-1185">Reference proteome</keyword>
<dbReference type="NCBIfam" id="TIGR02243">
    <property type="entry name" value="putative baseplate assembly protein"/>
    <property type="match status" value="1"/>
</dbReference>
<proteinExistence type="predicted"/>
<dbReference type="STRING" id="560819.SAMN05428998_103107"/>
<organism evidence="1 2">
    <name type="scientific">Tistlia consotensis USBA 355</name>
    <dbReference type="NCBI Taxonomy" id="560819"/>
    <lineage>
        <taxon>Bacteria</taxon>
        <taxon>Pseudomonadati</taxon>
        <taxon>Pseudomonadota</taxon>
        <taxon>Alphaproteobacteria</taxon>
        <taxon>Rhodospirillales</taxon>
        <taxon>Rhodovibrionaceae</taxon>
        <taxon>Tistlia</taxon>
    </lineage>
</organism>
<dbReference type="AlphaFoldDB" id="A0A1Y6BGP0"/>